<dbReference type="InterPro" id="IPR017964">
    <property type="entry name" value="DNA-dir_DNA_pol_B_CS"/>
</dbReference>
<evidence type="ECO:0000256" key="1">
    <source>
        <dbReference type="ARBA" id="ARBA00005755"/>
    </source>
</evidence>
<name>M4W9P3_9CAUD</name>
<dbReference type="GO" id="GO:0039693">
    <property type="term" value="P:viral DNA genome replication"/>
    <property type="evidence" value="ECO:0007669"/>
    <property type="project" value="UniProtKB-KW"/>
</dbReference>
<keyword evidence="9" id="KW-1194">Viral DNA replication</keyword>
<evidence type="ECO:0000256" key="9">
    <source>
        <dbReference type="ARBA" id="ARBA00023109"/>
    </source>
</evidence>
<keyword evidence="14" id="KW-1185">Reference proteome</keyword>
<protein>
    <recommendedName>
        <fullName evidence="2">DNA-directed DNA polymerase</fullName>
        <ecNumber evidence="2">2.7.7.7</ecNumber>
    </recommendedName>
</protein>
<dbReference type="InterPro" id="IPR043502">
    <property type="entry name" value="DNA/RNA_pol_sf"/>
</dbReference>
<dbReference type="Proteomes" id="UP000012167">
    <property type="component" value="Segment"/>
</dbReference>
<proteinExistence type="inferred from homology"/>
<evidence type="ECO:0000256" key="8">
    <source>
        <dbReference type="ARBA" id="ARBA00022932"/>
    </source>
</evidence>
<dbReference type="SMR" id="M4W9P3"/>
<dbReference type="GO" id="GO:0000166">
    <property type="term" value="F:nucleotide binding"/>
    <property type="evidence" value="ECO:0007669"/>
    <property type="project" value="InterPro"/>
</dbReference>
<keyword evidence="10" id="KW-0238">DNA-binding</keyword>
<dbReference type="PANTHER" id="PTHR33568">
    <property type="entry name" value="DNA POLYMERASE"/>
    <property type="match status" value="1"/>
</dbReference>
<dbReference type="GO" id="GO:0003677">
    <property type="term" value="F:DNA binding"/>
    <property type="evidence" value="ECO:0007669"/>
    <property type="project" value="UniProtKB-KW"/>
</dbReference>
<dbReference type="Gene3D" id="3.30.1770.10">
    <property type="entry name" value="TPR 1 domain of DNA polymerase"/>
    <property type="match status" value="1"/>
</dbReference>
<evidence type="ECO:0000259" key="12">
    <source>
        <dbReference type="Pfam" id="PF03175"/>
    </source>
</evidence>
<evidence type="ECO:0000256" key="5">
    <source>
        <dbReference type="ARBA" id="ARBA00022705"/>
    </source>
</evidence>
<dbReference type="InterPro" id="IPR023211">
    <property type="entry name" value="DNA_pol_palm_dom_sf"/>
</dbReference>
<gene>
    <name evidence="13" type="ORF">mgb1_014</name>
</gene>
<dbReference type="Gene3D" id="3.30.420.10">
    <property type="entry name" value="Ribonuclease H-like superfamily/Ribonuclease H"/>
    <property type="match status" value="1"/>
</dbReference>
<dbReference type="GO" id="GO:0016787">
    <property type="term" value="F:hydrolase activity"/>
    <property type="evidence" value="ECO:0007669"/>
    <property type="project" value="UniProtKB-KW"/>
</dbReference>
<keyword evidence="8" id="KW-0239">DNA-directed DNA polymerase</keyword>
<evidence type="ECO:0000256" key="3">
    <source>
        <dbReference type="ARBA" id="ARBA00022679"/>
    </source>
</evidence>
<comment type="similarity">
    <text evidence="1">Belongs to the DNA polymerase type-B family.</text>
</comment>
<evidence type="ECO:0000256" key="11">
    <source>
        <dbReference type="ARBA" id="ARBA00049244"/>
    </source>
</evidence>
<dbReference type="GO" id="GO:0006260">
    <property type="term" value="P:DNA replication"/>
    <property type="evidence" value="ECO:0007669"/>
    <property type="project" value="UniProtKB-KW"/>
</dbReference>
<evidence type="ECO:0000256" key="10">
    <source>
        <dbReference type="ARBA" id="ARBA00023125"/>
    </source>
</evidence>
<dbReference type="InterPro" id="IPR004868">
    <property type="entry name" value="DNA-dir_DNA_pol_B_mt/vir"/>
</dbReference>
<accession>M4W9P3</accession>
<organism evidence="13 14">
    <name type="scientific">Bacillus phage MG-B1</name>
    <dbReference type="NCBI Taxonomy" id="1309583"/>
    <lineage>
        <taxon>Viruses</taxon>
        <taxon>Duplodnaviria</taxon>
        <taxon>Heunggongvirae</taxon>
        <taxon>Uroviricota</taxon>
        <taxon>Caudoviricetes</taxon>
        <taxon>Salasmaviridae</taxon>
        <taxon>Northropvirinae</taxon>
        <taxon>Klosterneuburgvirus</taxon>
        <taxon>Klosterneuburgvirus MGB1</taxon>
    </lineage>
</organism>
<dbReference type="SUPFAM" id="SSF56672">
    <property type="entry name" value="DNA/RNA polymerases"/>
    <property type="match status" value="1"/>
</dbReference>
<evidence type="ECO:0000256" key="4">
    <source>
        <dbReference type="ARBA" id="ARBA00022695"/>
    </source>
</evidence>
<keyword evidence="5" id="KW-0235">DNA replication</keyword>
<feature type="domain" description="DNA-directed DNA polymerase family B mitochondria/virus" evidence="12">
    <location>
        <begin position="206"/>
        <end position="540"/>
    </location>
</feature>
<keyword evidence="7" id="KW-0378">Hydrolase</keyword>
<dbReference type="Gene3D" id="1.10.287.690">
    <property type="entry name" value="Helix hairpin bin"/>
    <property type="match status" value="1"/>
</dbReference>
<evidence type="ECO:0000256" key="2">
    <source>
        <dbReference type="ARBA" id="ARBA00012417"/>
    </source>
</evidence>
<dbReference type="GO" id="GO:0003887">
    <property type="term" value="F:DNA-directed DNA polymerase activity"/>
    <property type="evidence" value="ECO:0007669"/>
    <property type="project" value="UniProtKB-KW"/>
</dbReference>
<comment type="catalytic activity">
    <reaction evidence="11">
        <text>DNA(n) + a 2'-deoxyribonucleoside 5'-triphosphate = DNA(n+1) + diphosphate</text>
        <dbReference type="Rhea" id="RHEA:22508"/>
        <dbReference type="Rhea" id="RHEA-COMP:17339"/>
        <dbReference type="Rhea" id="RHEA-COMP:17340"/>
        <dbReference type="ChEBI" id="CHEBI:33019"/>
        <dbReference type="ChEBI" id="CHEBI:61560"/>
        <dbReference type="ChEBI" id="CHEBI:173112"/>
        <dbReference type="EC" id="2.7.7.7"/>
    </reaction>
</comment>
<keyword evidence="4" id="KW-0548">Nucleotidyltransferase</keyword>
<dbReference type="PANTHER" id="PTHR33568:SF3">
    <property type="entry name" value="DNA-DIRECTED DNA POLYMERASE"/>
    <property type="match status" value="1"/>
</dbReference>
<dbReference type="KEGG" id="vg:16205399"/>
<dbReference type="SUPFAM" id="SSF53098">
    <property type="entry name" value="Ribonuclease H-like"/>
    <property type="match status" value="1"/>
</dbReference>
<dbReference type="RefSeq" id="YP_008060103.1">
    <property type="nucleotide sequence ID" value="NC_021336.1"/>
</dbReference>
<dbReference type="InterPro" id="IPR036397">
    <property type="entry name" value="RNaseH_sf"/>
</dbReference>
<dbReference type="GeneID" id="16205399"/>
<dbReference type="OrthoDB" id="4562at10239"/>
<evidence type="ECO:0000256" key="7">
    <source>
        <dbReference type="ARBA" id="ARBA00022801"/>
    </source>
</evidence>
<dbReference type="Gene3D" id="4.10.80.20">
    <property type="entry name" value="DNA polymerase, domain 5"/>
    <property type="match status" value="1"/>
</dbReference>
<evidence type="ECO:0000256" key="6">
    <source>
        <dbReference type="ARBA" id="ARBA00022722"/>
    </source>
</evidence>
<keyword evidence="3" id="KW-0808">Transferase</keyword>
<sequence length="669" mass="77460">MKKKRTKTKIKTYACDFETNTEAWLHEDKLRDELKTKEENPELWRKREAWKLHTGGDKAFVWSWGGTEIREDMSFKGELDNFVVGKGISEYVDWMLDGSKNVWFHNLKFDGSFIAVELLRRGFKFTFDRNPAIGEFTGLIDGKKMWFELIICKEGKRGGRQFITIKDSLKKVPFGLRVAAMAFGLDVFKDDMDYDVIREPFEPIGEADYKYLKKDVEITAKIIHYQVFQSGLKKTTIGSDALNEFKSTVGGDKGFKEIFPVMDFDTDSFIRKSYFGGVTQVKPGMEGKLIGEGSVFDIVSMYPWVQYTKLLPYGLPIEYNGEYTYDEEYPLYVQQVSFSFVVKDNMLPTIQLKKQNVEFNYNEADDVRKFNGREFQKTSYGEIVTMYVTNVQWEQIQKHYWLDDLHFHKGMMFKGKIGLFKEHIDKWLKVKKQANDDGNDALKSLAKLMLNSPYGKFGTNTIRLNVEPFLWEDDESLGFRVEDDDPPPADPIYTAYASFVTAYAREELVSTIMMCYDRFVYCDTDSIHLIGTEIPEGIKHKIGGDLGDWEPESEFKLAKFHRAKTYCEMVYAKKVMKKDRWGDVVESLKHCSKEEWGTLPQDQKTLDKNLKCAGLQGHLKDYVSFEEFEIGLKINPEVNKDIMGKPLGKLMPCQVKGGTLLKVRKFSLN</sequence>
<keyword evidence="6" id="KW-0540">Nuclease</keyword>
<dbReference type="EC" id="2.7.7.7" evidence="2"/>
<dbReference type="Gene3D" id="3.90.1600.10">
    <property type="entry name" value="Palm domain of DNA polymerase"/>
    <property type="match status" value="1"/>
</dbReference>
<dbReference type="EMBL" id="KC685370">
    <property type="protein sequence ID" value="AGI10603.1"/>
    <property type="molecule type" value="Genomic_DNA"/>
</dbReference>
<evidence type="ECO:0000313" key="13">
    <source>
        <dbReference type="EMBL" id="AGI10603.1"/>
    </source>
</evidence>
<dbReference type="Pfam" id="PF03175">
    <property type="entry name" value="DNA_pol_B_2"/>
    <property type="match status" value="1"/>
</dbReference>
<reference evidence="13 14" key="1">
    <citation type="journal article" date="2013" name="Genome Announc.">
        <title>Complete Genome Sequence of the Novel Phage MG-B1 Infecting Bacillus weihenstephanensis.</title>
        <authorList>
            <person name="Redondo R.A."/>
            <person name="Kupczok A."/>
            <person name="Stift G."/>
            <person name="Bollback J.P."/>
        </authorList>
    </citation>
    <scope>NUCLEOTIDE SEQUENCE [LARGE SCALE GENOMIC DNA]</scope>
</reference>
<dbReference type="InterPro" id="IPR012337">
    <property type="entry name" value="RNaseH-like_sf"/>
</dbReference>
<dbReference type="PROSITE" id="PS00116">
    <property type="entry name" value="DNA_POLYMERASE_B"/>
    <property type="match status" value="1"/>
</dbReference>
<evidence type="ECO:0000313" key="14">
    <source>
        <dbReference type="Proteomes" id="UP000012167"/>
    </source>
</evidence>
<dbReference type="GO" id="GO:0004518">
    <property type="term" value="F:nuclease activity"/>
    <property type="evidence" value="ECO:0007669"/>
    <property type="project" value="UniProtKB-KW"/>
</dbReference>